<keyword evidence="3" id="KW-0694">RNA-binding</keyword>
<keyword evidence="6" id="KW-1185">Reference proteome</keyword>
<dbReference type="Gene3D" id="3.10.20.10">
    <property type="match status" value="1"/>
</dbReference>
<dbReference type="EMBL" id="CP104395">
    <property type="protein sequence ID" value="WEL19415.1"/>
    <property type="molecule type" value="Genomic_DNA"/>
</dbReference>
<dbReference type="NCBIfam" id="NF001981">
    <property type="entry name" value="PRK00773.1-1"/>
    <property type="match status" value="1"/>
</dbReference>
<organism evidence="5 6">
    <name type="scientific">Candidatus Nanohalococcus occultus</name>
    <dbReference type="NCBI Taxonomy" id="2978047"/>
    <lineage>
        <taxon>Archaea</taxon>
        <taxon>Candidatus Nanohalarchaeota</taxon>
        <taxon>Candidatus Nanohalarchaeota incertae sedis</taxon>
        <taxon>Candidatus Nanohalococcus</taxon>
    </lineage>
</organism>
<evidence type="ECO:0000256" key="1">
    <source>
        <dbReference type="ARBA" id="ARBA00022980"/>
    </source>
</evidence>
<dbReference type="GeneID" id="90589827"/>
<dbReference type="RefSeq" id="WP_347722285.1">
    <property type="nucleotide sequence ID" value="NZ_CP104395.1"/>
</dbReference>
<reference evidence="5 6" key="1">
    <citation type="submission" date="2022-09" db="EMBL/GenBank/DDBJ databases">
        <title>Xylan utilization by haloarchaea-nanohaloarchaea associations.</title>
        <authorList>
            <person name="Yakimov M."/>
        </authorList>
    </citation>
    <scope>NUCLEOTIDE SEQUENCE [LARGE SCALE GENOMIC DNA]</scope>
    <source>
        <strain evidence="5 6">SVXNc</strain>
    </source>
</reference>
<evidence type="ECO:0000313" key="6">
    <source>
        <dbReference type="Proteomes" id="UP001218034"/>
    </source>
</evidence>
<feature type="domain" description="Large ribosomal subunit protein eL20" evidence="4">
    <location>
        <begin position="1"/>
        <end position="54"/>
    </location>
</feature>
<dbReference type="InterPro" id="IPR028877">
    <property type="entry name" value="Ribosomal_eL20"/>
</dbReference>
<evidence type="ECO:0000259" key="4">
    <source>
        <dbReference type="Pfam" id="PF01775"/>
    </source>
</evidence>
<evidence type="ECO:0000256" key="2">
    <source>
        <dbReference type="ARBA" id="ARBA00023274"/>
    </source>
</evidence>
<evidence type="ECO:0000256" key="3">
    <source>
        <dbReference type="HAMAP-Rule" id="MF_00273"/>
    </source>
</evidence>
<name>A0ABY8CFC5_9ARCH</name>
<dbReference type="InterPro" id="IPR023573">
    <property type="entry name" value="Ribosomal_eL20_dom"/>
</dbReference>
<dbReference type="SUPFAM" id="SSF160374">
    <property type="entry name" value="RplX-like"/>
    <property type="match status" value="1"/>
</dbReference>
<dbReference type="HAMAP" id="MF_00273">
    <property type="entry name" value="Ribosomal_eL20"/>
    <property type="match status" value="1"/>
</dbReference>
<proteinExistence type="inferred from homology"/>
<evidence type="ECO:0000313" key="5">
    <source>
        <dbReference type="EMBL" id="WEL19415.1"/>
    </source>
</evidence>
<accession>A0ABY8CFC5</accession>
<dbReference type="GO" id="GO:0005840">
    <property type="term" value="C:ribosome"/>
    <property type="evidence" value="ECO:0007669"/>
    <property type="project" value="UniProtKB-KW"/>
</dbReference>
<keyword evidence="1 3" id="KW-0689">Ribosomal protein</keyword>
<keyword evidence="3" id="KW-0699">rRNA-binding</keyword>
<sequence>MKEYVFSGEITQGKGTQPFERTVEANSMKHAKDKLYSTLCSEHSVKRSKITVEEENEA</sequence>
<gene>
    <name evidence="5" type="primary">rpl20a</name>
    <name evidence="3" type="synonym">rpl18a</name>
    <name evidence="3" type="synonym">rpl20e</name>
    <name evidence="3" type="synonym">rplX</name>
    <name evidence="5" type="ORF">SVXNc_0391</name>
</gene>
<protein>
    <recommendedName>
        <fullName evidence="3">Large ribosomal subunit protein eL20</fullName>
    </recommendedName>
</protein>
<comment type="similarity">
    <text evidence="3">Belongs to the eukaryotic ribosomal protein eL20 family.</text>
</comment>
<comment type="subunit">
    <text evidence="3">Part of the 50S ribosomal subunit. Binds 23S rRNA.</text>
</comment>
<dbReference type="Pfam" id="PF01775">
    <property type="entry name" value="Ribosomal_L18A"/>
    <property type="match status" value="1"/>
</dbReference>
<keyword evidence="2 3" id="KW-0687">Ribonucleoprotein</keyword>
<dbReference type="Proteomes" id="UP001218034">
    <property type="component" value="Chromosome"/>
</dbReference>